<dbReference type="Pfam" id="PF08940">
    <property type="entry name" value="DUF1918"/>
    <property type="match status" value="1"/>
</dbReference>
<evidence type="ECO:0000313" key="2">
    <source>
        <dbReference type="EMBL" id="GAA0525713.1"/>
    </source>
</evidence>
<evidence type="ECO:0000313" key="5">
    <source>
        <dbReference type="Proteomes" id="UP001500220"/>
    </source>
</evidence>
<dbReference type="InterPro" id="IPR015035">
    <property type="entry name" value="DUF1918"/>
</dbReference>
<dbReference type="Gene3D" id="2.30.30.440">
    <property type="entry name" value="Domain of unknown function DUF1918"/>
    <property type="match status" value="1"/>
</dbReference>
<dbReference type="Proteomes" id="UP000597989">
    <property type="component" value="Unassembled WGS sequence"/>
</dbReference>
<proteinExistence type="predicted"/>
<gene>
    <name evidence="2" type="ORF">GCM10009545_30020</name>
    <name evidence="3" type="ORF">GCM10011581_14170</name>
</gene>
<reference evidence="2" key="1">
    <citation type="journal article" date="2014" name="Int. J. Syst. Evol. Microbiol.">
        <title>Complete genome of a new Firmicutes species belonging to the dominant human colonic microbiota ('Ruminococcus bicirculans') reveals two chromosomes and a selective capacity to utilize plant glucans.</title>
        <authorList>
            <consortium name="NISC Comparative Sequencing Program"/>
            <person name="Wegmann U."/>
            <person name="Louis P."/>
            <person name="Goesmann A."/>
            <person name="Henrissat B."/>
            <person name="Duncan S.H."/>
            <person name="Flint H.J."/>
        </authorList>
    </citation>
    <scope>NUCLEOTIDE SEQUENCE</scope>
    <source>
        <strain evidence="2">JCM 10664</strain>
    </source>
</reference>
<name>A0A917JQ64_9PSEU</name>
<sequence length="62" mass="6809">MGDKIHVHSRHVGEAEKIGEILEVRGKDGAPPYRVRFSDGHESVVYPGGDCEIKPPTPREGD</sequence>
<evidence type="ECO:0000313" key="3">
    <source>
        <dbReference type="EMBL" id="GGI78241.1"/>
    </source>
</evidence>
<evidence type="ECO:0000259" key="1">
    <source>
        <dbReference type="Pfam" id="PF08940"/>
    </source>
</evidence>
<reference evidence="2" key="5">
    <citation type="submission" date="2023-12" db="EMBL/GenBank/DDBJ databases">
        <authorList>
            <person name="Sun Q."/>
            <person name="Inoue M."/>
        </authorList>
    </citation>
    <scope>NUCLEOTIDE SEQUENCE</scope>
    <source>
        <strain evidence="2">JCM 10664</strain>
    </source>
</reference>
<reference evidence="5" key="3">
    <citation type="journal article" date="2019" name="Int. J. Syst. Evol. Microbiol.">
        <title>The Global Catalogue of Microorganisms (GCM) 10K type strain sequencing project: providing services to taxonomists for standard genome sequencing and annotation.</title>
        <authorList>
            <consortium name="The Broad Institute Genomics Platform"/>
            <consortium name="The Broad Institute Genome Sequencing Center for Infectious Disease"/>
            <person name="Wu L."/>
            <person name="Ma J."/>
        </authorList>
    </citation>
    <scope>NUCLEOTIDE SEQUENCE [LARGE SCALE GENOMIC DNA]</scope>
    <source>
        <strain evidence="5">JCM 10664</strain>
    </source>
</reference>
<dbReference type="SUPFAM" id="SSF50118">
    <property type="entry name" value="Cell growth inhibitor/plasmid maintenance toxic component"/>
    <property type="match status" value="1"/>
</dbReference>
<reference evidence="3 4" key="2">
    <citation type="journal article" date="2014" name="Int. J. Syst. Evol. Microbiol.">
        <title>Complete genome sequence of Corynebacterium casei LMG S-19264T (=DSM 44701T), isolated from a smear-ripened cheese.</title>
        <authorList>
            <consortium name="US DOE Joint Genome Institute (JGI-PGF)"/>
            <person name="Walter F."/>
            <person name="Albersmeier A."/>
            <person name="Kalinowski J."/>
            <person name="Ruckert C."/>
        </authorList>
    </citation>
    <scope>NUCLEOTIDE SEQUENCE [LARGE SCALE GENOMIC DNA]</scope>
    <source>
        <strain evidence="3 4">CGMCC 4.7206</strain>
    </source>
</reference>
<protein>
    <submittedName>
        <fullName evidence="3">DUF1918 domain-containing protein</fullName>
    </submittedName>
</protein>
<dbReference type="EMBL" id="BAAAHC010000011">
    <property type="protein sequence ID" value="GAA0525713.1"/>
    <property type="molecule type" value="Genomic_DNA"/>
</dbReference>
<organism evidence="3 4">
    <name type="scientific">Saccharopolyspora thermophila</name>
    <dbReference type="NCBI Taxonomy" id="89367"/>
    <lineage>
        <taxon>Bacteria</taxon>
        <taxon>Bacillati</taxon>
        <taxon>Actinomycetota</taxon>
        <taxon>Actinomycetes</taxon>
        <taxon>Pseudonocardiales</taxon>
        <taxon>Pseudonocardiaceae</taxon>
        <taxon>Saccharopolyspora</taxon>
    </lineage>
</organism>
<evidence type="ECO:0000313" key="4">
    <source>
        <dbReference type="Proteomes" id="UP000597989"/>
    </source>
</evidence>
<keyword evidence="5" id="KW-1185">Reference proteome</keyword>
<feature type="domain" description="DUF1918" evidence="1">
    <location>
        <begin position="1"/>
        <end position="53"/>
    </location>
</feature>
<comment type="caution">
    <text evidence="3">The sequence shown here is derived from an EMBL/GenBank/DDBJ whole genome shotgun (WGS) entry which is preliminary data.</text>
</comment>
<accession>A0A917JQ64</accession>
<dbReference type="EMBL" id="BMMT01000003">
    <property type="protein sequence ID" value="GGI78241.1"/>
    <property type="molecule type" value="Genomic_DNA"/>
</dbReference>
<reference evidence="3" key="4">
    <citation type="submission" date="2020-09" db="EMBL/GenBank/DDBJ databases">
        <authorList>
            <person name="Sun Q."/>
            <person name="Zhou Y."/>
        </authorList>
    </citation>
    <scope>NUCLEOTIDE SEQUENCE</scope>
    <source>
        <strain evidence="3">CGMCC 4.7206</strain>
    </source>
</reference>
<dbReference type="AlphaFoldDB" id="A0A917JQ64"/>
<dbReference type="Proteomes" id="UP001500220">
    <property type="component" value="Unassembled WGS sequence"/>
</dbReference>